<dbReference type="PRINTS" id="PR00507">
    <property type="entry name" value="N12N6MTFRASE"/>
</dbReference>
<dbReference type="PROSITE" id="PS51627">
    <property type="entry name" value="SAM_MT_TRM11"/>
    <property type="match status" value="1"/>
</dbReference>
<evidence type="ECO:0000256" key="5">
    <source>
        <dbReference type="ARBA" id="ARBA00022679"/>
    </source>
</evidence>
<feature type="compositionally biased region" description="Polar residues" evidence="11">
    <location>
        <begin position="449"/>
        <end position="461"/>
    </location>
</feature>
<keyword evidence="3 10" id="KW-0820">tRNA-binding</keyword>
<evidence type="ECO:0000256" key="8">
    <source>
        <dbReference type="ARBA" id="ARBA00022884"/>
    </source>
</evidence>
<comment type="similarity">
    <text evidence="10">Belongs to the class I-like SAM-binding methyltransferase superfamily. TRM11 methyltransferase family.</text>
</comment>
<keyword evidence="7 10" id="KW-0819">tRNA processing</keyword>
<evidence type="ECO:0000256" key="7">
    <source>
        <dbReference type="ARBA" id="ARBA00022694"/>
    </source>
</evidence>
<dbReference type="STRING" id="29655.A0A0K9PYF5"/>
<dbReference type="SUPFAM" id="SSF53335">
    <property type="entry name" value="S-adenosyl-L-methionine-dependent methyltransferases"/>
    <property type="match status" value="1"/>
</dbReference>
<evidence type="ECO:0000259" key="12">
    <source>
        <dbReference type="Pfam" id="PF01170"/>
    </source>
</evidence>
<dbReference type="OrthoDB" id="296065at2759"/>
<dbReference type="OMA" id="AFNKWSR"/>
<organism evidence="14 15">
    <name type="scientific">Zostera marina</name>
    <name type="common">Eelgrass</name>
    <dbReference type="NCBI Taxonomy" id="29655"/>
    <lineage>
        <taxon>Eukaryota</taxon>
        <taxon>Viridiplantae</taxon>
        <taxon>Streptophyta</taxon>
        <taxon>Embryophyta</taxon>
        <taxon>Tracheophyta</taxon>
        <taxon>Spermatophyta</taxon>
        <taxon>Magnoliopsida</taxon>
        <taxon>Liliopsida</taxon>
        <taxon>Zosteraceae</taxon>
        <taxon>Zostera</taxon>
    </lineage>
</organism>
<evidence type="ECO:0000256" key="3">
    <source>
        <dbReference type="ARBA" id="ARBA00022555"/>
    </source>
</evidence>
<feature type="region of interest" description="Disordered" evidence="11">
    <location>
        <begin position="449"/>
        <end position="477"/>
    </location>
</feature>
<keyword evidence="8 10" id="KW-0694">RNA-binding</keyword>
<dbReference type="Pfam" id="PF01170">
    <property type="entry name" value="UPF0020"/>
    <property type="match status" value="1"/>
</dbReference>
<dbReference type="Proteomes" id="UP000036987">
    <property type="component" value="Unassembled WGS sequence"/>
</dbReference>
<dbReference type="InterPro" id="IPR059073">
    <property type="entry name" value="TRMT11_N"/>
</dbReference>
<reference evidence="15" key="1">
    <citation type="journal article" date="2016" name="Nature">
        <title>The genome of the seagrass Zostera marina reveals angiosperm adaptation to the sea.</title>
        <authorList>
            <person name="Olsen J.L."/>
            <person name="Rouze P."/>
            <person name="Verhelst B."/>
            <person name="Lin Y.-C."/>
            <person name="Bayer T."/>
            <person name="Collen J."/>
            <person name="Dattolo E."/>
            <person name="De Paoli E."/>
            <person name="Dittami S."/>
            <person name="Maumus F."/>
            <person name="Michel G."/>
            <person name="Kersting A."/>
            <person name="Lauritano C."/>
            <person name="Lohaus R."/>
            <person name="Toepel M."/>
            <person name="Tonon T."/>
            <person name="Vanneste K."/>
            <person name="Amirebrahimi M."/>
            <person name="Brakel J."/>
            <person name="Bostroem C."/>
            <person name="Chovatia M."/>
            <person name="Grimwood J."/>
            <person name="Jenkins J.W."/>
            <person name="Jueterbock A."/>
            <person name="Mraz A."/>
            <person name="Stam W.T."/>
            <person name="Tice H."/>
            <person name="Bornberg-Bauer E."/>
            <person name="Green P.J."/>
            <person name="Pearson G.A."/>
            <person name="Procaccini G."/>
            <person name="Duarte C.M."/>
            <person name="Schmutz J."/>
            <person name="Reusch T.B.H."/>
            <person name="Van de Peer Y."/>
        </authorList>
    </citation>
    <scope>NUCLEOTIDE SEQUENCE [LARGE SCALE GENOMIC DNA]</scope>
    <source>
        <strain evidence="15">cv. Finnish</strain>
    </source>
</reference>
<dbReference type="PROSITE" id="PS00092">
    <property type="entry name" value="N6_MTASE"/>
    <property type="match status" value="1"/>
</dbReference>
<keyword evidence="5 10" id="KW-0808">Transferase</keyword>
<dbReference type="FunFam" id="3.40.50.150:FF:000213">
    <property type="entry name" value="Methyltransferases,nucleic acid binding"/>
    <property type="match status" value="1"/>
</dbReference>
<keyword evidence="4 10" id="KW-0489">Methyltransferase</keyword>
<dbReference type="GO" id="GO:0008033">
    <property type="term" value="P:tRNA processing"/>
    <property type="evidence" value="ECO:0007669"/>
    <property type="project" value="UniProtKB-UniRule"/>
</dbReference>
<accession>A0A0K9PYF5</accession>
<comment type="subcellular location">
    <subcellularLocation>
        <location evidence="1">Cytoplasm</location>
    </subcellularLocation>
</comment>
<keyword evidence="6 10" id="KW-0949">S-adenosyl-L-methionine</keyword>
<dbReference type="Gene3D" id="3.40.50.150">
    <property type="entry name" value="Vaccinia Virus protein VP39"/>
    <property type="match status" value="1"/>
</dbReference>
<dbReference type="PANTHER" id="PTHR13370">
    <property type="entry name" value="RNA METHYLASE-RELATED"/>
    <property type="match status" value="1"/>
</dbReference>
<dbReference type="EMBL" id="LFYR01000585">
    <property type="protein sequence ID" value="KMZ73250.1"/>
    <property type="molecule type" value="Genomic_DNA"/>
</dbReference>
<gene>
    <name evidence="14" type="ORF">ZOSMA_14G00110</name>
</gene>
<sequence length="477" mass="54079">MWFLCVFYHRLLDFRRPEVESLASLFGSIHKKLEWKLPKDHHIDSPFHFVSLPSEQIAYNIAKRSILVKGIFELWGEATSHDELEEVINAFPDERKSPYLESDTTFRIVIESFGKAINFTDQSQRIQRLSYIPFKGRVDLKNPKHKFWLLETDDYGSNNNGLPPVARKRIFFGREVGVSDRSILPTYQLKSRTYLGPTAMDAEMAFLMSNQGLARPGSIVFDPFVGTGSILISAAHFGALTMGADIDIRVVRDGRGPDSNIWSNFKQYGLPPPITLLRSDNNLPSWRSELNEVFDAIICDPPYGVRAGGRKSGGRKILKGTVAPYTVPEDKKHDHIPSTASYCLVECMHDLLDLAAKMLTMGGRLVFFYPVVREEGMSERISFPEHPCFTRTACSEQILSFRYSRHLVTMVKISPYSDELAVVAKMKHLEFKENHVKWMEDGNIHSAVLSPTDSGPGNSPRKSSDIDPKPKYRGKYV</sequence>
<dbReference type="GO" id="GO:0032259">
    <property type="term" value="P:methylation"/>
    <property type="evidence" value="ECO:0007669"/>
    <property type="project" value="UniProtKB-UniRule"/>
</dbReference>
<feature type="domain" description="tRNA (guanine(10)-N(2))-methyltransferase TRMT11 N-terminal" evidence="13">
    <location>
        <begin position="3"/>
        <end position="181"/>
    </location>
</feature>
<keyword evidence="15" id="KW-1185">Reference proteome</keyword>
<comment type="caution">
    <text evidence="14">The sequence shown here is derived from an EMBL/GenBank/DDBJ whole genome shotgun (WGS) entry which is preliminary data.</text>
</comment>
<dbReference type="InterPro" id="IPR016691">
    <property type="entry name" value="TRMT11"/>
</dbReference>
<protein>
    <recommendedName>
        <fullName evidence="9">tRNA (guanine(10)-N(2))-methyltransferase</fullName>
        <ecNumber evidence="9">2.1.1.214</ecNumber>
    </recommendedName>
</protein>
<evidence type="ECO:0000256" key="4">
    <source>
        <dbReference type="ARBA" id="ARBA00022603"/>
    </source>
</evidence>
<name>A0A0K9PYF5_ZOSMR</name>
<dbReference type="InterPro" id="IPR029063">
    <property type="entry name" value="SAM-dependent_MTases_sf"/>
</dbReference>
<dbReference type="InterPro" id="IPR002052">
    <property type="entry name" value="DNA_methylase_N6_adenine_CS"/>
</dbReference>
<dbReference type="PIRSF" id="PIRSF017259">
    <property type="entry name" value="tRNA_mtfrase_TRM11"/>
    <property type="match status" value="1"/>
</dbReference>
<dbReference type="GO" id="GO:0043527">
    <property type="term" value="C:tRNA methyltransferase complex"/>
    <property type="evidence" value="ECO:0007669"/>
    <property type="project" value="UniProtKB-ARBA"/>
</dbReference>
<evidence type="ECO:0000256" key="9">
    <source>
        <dbReference type="ARBA" id="ARBA00066937"/>
    </source>
</evidence>
<dbReference type="Pfam" id="PF25904">
    <property type="entry name" value="Tmrp11_N"/>
    <property type="match status" value="1"/>
</dbReference>
<dbReference type="GO" id="GO:0000049">
    <property type="term" value="F:tRNA binding"/>
    <property type="evidence" value="ECO:0007669"/>
    <property type="project" value="UniProtKB-UniRule"/>
</dbReference>
<evidence type="ECO:0000313" key="15">
    <source>
        <dbReference type="Proteomes" id="UP000036987"/>
    </source>
</evidence>
<evidence type="ECO:0000259" key="13">
    <source>
        <dbReference type="Pfam" id="PF25904"/>
    </source>
</evidence>
<evidence type="ECO:0000256" key="11">
    <source>
        <dbReference type="SAM" id="MobiDB-lite"/>
    </source>
</evidence>
<keyword evidence="2" id="KW-0963">Cytoplasm</keyword>
<evidence type="ECO:0000256" key="10">
    <source>
        <dbReference type="PROSITE-ProRule" id="PRU00959"/>
    </source>
</evidence>
<evidence type="ECO:0000256" key="1">
    <source>
        <dbReference type="ARBA" id="ARBA00004496"/>
    </source>
</evidence>
<evidence type="ECO:0000256" key="6">
    <source>
        <dbReference type="ARBA" id="ARBA00022691"/>
    </source>
</evidence>
<dbReference type="AlphaFoldDB" id="A0A0K9PYF5"/>
<proteinExistence type="inferred from homology"/>
<feature type="domain" description="Ribosomal RNA large subunit methyltransferase K/L-like methyltransferase" evidence="12">
    <location>
        <begin position="191"/>
        <end position="312"/>
    </location>
</feature>
<dbReference type="PANTHER" id="PTHR13370:SF3">
    <property type="entry name" value="TRNA (GUANINE(10)-N2)-METHYLTRANSFERASE HOMOLOG"/>
    <property type="match status" value="1"/>
</dbReference>
<evidence type="ECO:0000313" key="14">
    <source>
        <dbReference type="EMBL" id="KMZ73250.1"/>
    </source>
</evidence>
<dbReference type="EC" id="2.1.1.214" evidence="9"/>
<dbReference type="GO" id="GO:0005737">
    <property type="term" value="C:cytoplasm"/>
    <property type="evidence" value="ECO:0000318"/>
    <property type="project" value="GO_Central"/>
</dbReference>
<dbReference type="InterPro" id="IPR000241">
    <property type="entry name" value="RlmKL-like_Mtase"/>
</dbReference>
<dbReference type="GO" id="GO:0160102">
    <property type="term" value="F:tRNA (guanine(10)-N2)-methyltransferase activity"/>
    <property type="evidence" value="ECO:0007669"/>
    <property type="project" value="UniProtKB-EC"/>
</dbReference>
<evidence type="ECO:0000256" key="2">
    <source>
        <dbReference type="ARBA" id="ARBA00022490"/>
    </source>
</evidence>
<dbReference type="GO" id="GO:0008168">
    <property type="term" value="F:methyltransferase activity"/>
    <property type="evidence" value="ECO:0000318"/>
    <property type="project" value="GO_Central"/>
</dbReference>